<reference evidence="1" key="1">
    <citation type="journal article" date="2021" name="Proc. Natl. Acad. Sci. U.S.A.">
        <title>A Catalog of Tens of Thousands of Viruses from Human Metagenomes Reveals Hidden Associations with Chronic Diseases.</title>
        <authorList>
            <person name="Tisza M.J."/>
            <person name="Buck C.B."/>
        </authorList>
    </citation>
    <scope>NUCLEOTIDE SEQUENCE</scope>
    <source>
        <strain evidence="1">CtCdG12</strain>
    </source>
</reference>
<evidence type="ECO:0000313" key="1">
    <source>
        <dbReference type="EMBL" id="DAF88678.1"/>
    </source>
</evidence>
<organism evidence="1">
    <name type="scientific">Myoviridae sp. ctCdG12</name>
    <dbReference type="NCBI Taxonomy" id="2825052"/>
    <lineage>
        <taxon>Viruses</taxon>
        <taxon>Duplodnaviria</taxon>
        <taxon>Heunggongvirae</taxon>
        <taxon>Uroviricota</taxon>
        <taxon>Caudoviricetes</taxon>
    </lineage>
</organism>
<dbReference type="EMBL" id="BK015990">
    <property type="protein sequence ID" value="DAF88678.1"/>
    <property type="molecule type" value="Genomic_DNA"/>
</dbReference>
<name>A0A8S5U2N4_9CAUD</name>
<proteinExistence type="predicted"/>
<accession>A0A8S5U2N4</accession>
<protein>
    <submittedName>
        <fullName evidence="1">Uncharacterized protein</fullName>
    </submittedName>
</protein>
<sequence length="32" mass="3937">MRRPLYFCCLHLSTDCLQSTMIRPLYCYFVYV</sequence>